<protein>
    <submittedName>
        <fullName evidence="8">O-antigen ligase family protein</fullName>
    </submittedName>
</protein>
<evidence type="ECO:0000256" key="1">
    <source>
        <dbReference type="ARBA" id="ARBA00004141"/>
    </source>
</evidence>
<evidence type="ECO:0000259" key="7">
    <source>
        <dbReference type="Pfam" id="PF04932"/>
    </source>
</evidence>
<feature type="transmembrane region" description="Helical" evidence="6">
    <location>
        <begin position="198"/>
        <end position="228"/>
    </location>
</feature>
<feature type="transmembrane region" description="Helical" evidence="6">
    <location>
        <begin position="48"/>
        <end position="66"/>
    </location>
</feature>
<evidence type="ECO:0000256" key="5">
    <source>
        <dbReference type="SAM" id="MobiDB-lite"/>
    </source>
</evidence>
<evidence type="ECO:0000256" key="4">
    <source>
        <dbReference type="ARBA" id="ARBA00023136"/>
    </source>
</evidence>
<organism evidence="8 9">
    <name type="scientific">Candidatus Coprovicinus avistercoris</name>
    <dbReference type="NCBI Taxonomy" id="2840754"/>
    <lineage>
        <taxon>Bacteria</taxon>
        <taxon>Bacillati</taxon>
        <taxon>Actinomycetota</taxon>
        <taxon>Coriobacteriia</taxon>
        <taxon>Coriobacteriales</taxon>
        <taxon>Coriobacteriaceae</taxon>
        <taxon>Coriobacteriaceae incertae sedis</taxon>
        <taxon>Candidatus Coprovicinus</taxon>
    </lineage>
</organism>
<feature type="transmembrane region" description="Helical" evidence="6">
    <location>
        <begin position="380"/>
        <end position="412"/>
    </location>
</feature>
<feature type="region of interest" description="Disordered" evidence="5">
    <location>
        <begin position="277"/>
        <end position="299"/>
    </location>
</feature>
<feature type="transmembrane region" description="Helical" evidence="6">
    <location>
        <begin position="78"/>
        <end position="96"/>
    </location>
</feature>
<keyword evidence="4 6" id="KW-0472">Membrane</keyword>
<reference evidence="8" key="2">
    <citation type="journal article" date="2021" name="PeerJ">
        <title>Extensive microbial diversity within the chicken gut microbiome revealed by metagenomics and culture.</title>
        <authorList>
            <person name="Gilroy R."/>
            <person name="Ravi A."/>
            <person name="Getino M."/>
            <person name="Pursley I."/>
            <person name="Horton D.L."/>
            <person name="Alikhan N.F."/>
            <person name="Baker D."/>
            <person name="Gharbi K."/>
            <person name="Hall N."/>
            <person name="Watson M."/>
            <person name="Adriaenssens E.M."/>
            <person name="Foster-Nyarko E."/>
            <person name="Jarju S."/>
            <person name="Secka A."/>
            <person name="Antonio M."/>
            <person name="Oren A."/>
            <person name="Chaudhuri R.R."/>
            <person name="La Ragione R."/>
            <person name="Hildebrand F."/>
            <person name="Pallen M.J."/>
        </authorList>
    </citation>
    <scope>NUCLEOTIDE SEQUENCE</scope>
    <source>
        <strain evidence="8">ChiHjej12B11-29160</strain>
    </source>
</reference>
<comment type="caution">
    <text evidence="8">The sequence shown here is derived from an EMBL/GenBank/DDBJ whole genome shotgun (WGS) entry which is preliminary data.</text>
</comment>
<proteinExistence type="predicted"/>
<dbReference type="EMBL" id="DVMQ01000011">
    <property type="protein sequence ID" value="HIU23959.1"/>
    <property type="molecule type" value="Genomic_DNA"/>
</dbReference>
<keyword evidence="8" id="KW-0436">Ligase</keyword>
<dbReference type="PANTHER" id="PTHR37422">
    <property type="entry name" value="TEICHURONIC ACID BIOSYNTHESIS PROTEIN TUAE"/>
    <property type="match status" value="1"/>
</dbReference>
<evidence type="ECO:0000313" key="9">
    <source>
        <dbReference type="Proteomes" id="UP000824078"/>
    </source>
</evidence>
<feature type="transmembrane region" description="Helical" evidence="6">
    <location>
        <begin position="22"/>
        <end position="42"/>
    </location>
</feature>
<feature type="domain" description="O-antigen ligase-related" evidence="7">
    <location>
        <begin position="200"/>
        <end position="361"/>
    </location>
</feature>
<evidence type="ECO:0000256" key="6">
    <source>
        <dbReference type="SAM" id="Phobius"/>
    </source>
</evidence>
<dbReference type="AlphaFoldDB" id="A0A9D1HWR6"/>
<evidence type="ECO:0000256" key="2">
    <source>
        <dbReference type="ARBA" id="ARBA00022692"/>
    </source>
</evidence>
<feature type="transmembrane region" description="Helical" evidence="6">
    <location>
        <begin position="344"/>
        <end position="368"/>
    </location>
</feature>
<dbReference type="GO" id="GO:0016874">
    <property type="term" value="F:ligase activity"/>
    <property type="evidence" value="ECO:0007669"/>
    <property type="project" value="UniProtKB-KW"/>
</dbReference>
<gene>
    <name evidence="8" type="ORF">IAD17_03450</name>
</gene>
<dbReference type="Pfam" id="PF04932">
    <property type="entry name" value="Wzy_C"/>
    <property type="match status" value="1"/>
</dbReference>
<evidence type="ECO:0000256" key="3">
    <source>
        <dbReference type="ARBA" id="ARBA00022989"/>
    </source>
</evidence>
<sequence length="446" mass="47706">MVLSAQSTNTAVHQKTAWIDKALVVLMVIALSVQGPSLFALGSMDFTVGHALVGIVGALSVLRCFMARCPLTLPPVSLHILLGVYAVVTVLDAPQYGFGTMIFKYVFQYLVLVVVLNLLVLINNGKQSVRLITWGAWIVLALVLVNAISHAGAFIEYYSHPWDGHPNFATIFSGGVNLEATWPAMLGVFFDDNREGHVYLAITYVFAALVQSRAGVMLAVLALAYVILIKRDGGVLAKRIVVVVATAVFAVLFVLVGPRAISAHNAEVRAQQQAALAAATQETGPEDTSESTTPQGTPGRRGIWTGALKAIQDAPVLGVGAGNAMDVVRSLTHYPYREDNVHNYPLQVLVDFGVVGFAAFAVMAIVFLVHNIRARLMSSFGAFVVLYLIGSMIQFAGGELLVGFALAGYFAFGPNMQGGSAWVFGHGRVQKYLALDNAEAKGELDV</sequence>
<comment type="subcellular location">
    <subcellularLocation>
        <location evidence="1">Membrane</location>
        <topology evidence="1">Multi-pass membrane protein</topology>
    </subcellularLocation>
</comment>
<dbReference type="GO" id="GO:0016020">
    <property type="term" value="C:membrane"/>
    <property type="evidence" value="ECO:0007669"/>
    <property type="project" value="UniProtKB-SubCell"/>
</dbReference>
<reference evidence="8" key="1">
    <citation type="submission" date="2020-10" db="EMBL/GenBank/DDBJ databases">
        <authorList>
            <person name="Gilroy R."/>
        </authorList>
    </citation>
    <scope>NUCLEOTIDE SEQUENCE</scope>
    <source>
        <strain evidence="8">ChiHjej12B11-29160</strain>
    </source>
</reference>
<dbReference type="PANTHER" id="PTHR37422:SF13">
    <property type="entry name" value="LIPOPOLYSACCHARIDE BIOSYNTHESIS PROTEIN PA4999-RELATED"/>
    <property type="match status" value="1"/>
</dbReference>
<keyword evidence="2 6" id="KW-0812">Transmembrane</keyword>
<feature type="transmembrane region" description="Helical" evidence="6">
    <location>
        <begin position="102"/>
        <end position="122"/>
    </location>
</feature>
<feature type="transmembrane region" description="Helical" evidence="6">
    <location>
        <begin position="134"/>
        <end position="155"/>
    </location>
</feature>
<dbReference type="InterPro" id="IPR051533">
    <property type="entry name" value="WaaL-like"/>
</dbReference>
<name>A0A9D1HWR6_9ACTN</name>
<accession>A0A9D1HWR6</accession>
<dbReference type="InterPro" id="IPR007016">
    <property type="entry name" value="O-antigen_ligase-rel_domated"/>
</dbReference>
<evidence type="ECO:0000313" key="8">
    <source>
        <dbReference type="EMBL" id="HIU23959.1"/>
    </source>
</evidence>
<keyword evidence="3 6" id="KW-1133">Transmembrane helix</keyword>
<dbReference type="Proteomes" id="UP000824078">
    <property type="component" value="Unassembled WGS sequence"/>
</dbReference>
<feature type="transmembrane region" description="Helical" evidence="6">
    <location>
        <begin position="240"/>
        <end position="261"/>
    </location>
</feature>